<reference evidence="2" key="1">
    <citation type="submission" date="2022-11" db="UniProtKB">
        <authorList>
            <consortium name="WormBaseParasite"/>
        </authorList>
    </citation>
    <scope>IDENTIFICATION</scope>
</reference>
<organism evidence="1 2">
    <name type="scientific">Panagrolaimus davidi</name>
    <dbReference type="NCBI Taxonomy" id="227884"/>
    <lineage>
        <taxon>Eukaryota</taxon>
        <taxon>Metazoa</taxon>
        <taxon>Ecdysozoa</taxon>
        <taxon>Nematoda</taxon>
        <taxon>Chromadorea</taxon>
        <taxon>Rhabditida</taxon>
        <taxon>Tylenchina</taxon>
        <taxon>Panagrolaimomorpha</taxon>
        <taxon>Panagrolaimoidea</taxon>
        <taxon>Panagrolaimidae</taxon>
        <taxon>Panagrolaimus</taxon>
    </lineage>
</organism>
<sequence>MESFNKLLNFKFLNKFKKLQFLMVETEFDPISLCKFLKENFDDNADFALILYPYRLEREMMPRVHEIIHRWDSKKPKSFHF</sequence>
<dbReference type="WBParaSite" id="PDA_v2.g25441.t1">
    <property type="protein sequence ID" value="PDA_v2.g25441.t1"/>
    <property type="gene ID" value="PDA_v2.g25441"/>
</dbReference>
<keyword evidence="1" id="KW-1185">Reference proteome</keyword>
<dbReference type="Proteomes" id="UP000887578">
    <property type="component" value="Unplaced"/>
</dbReference>
<evidence type="ECO:0000313" key="2">
    <source>
        <dbReference type="WBParaSite" id="PDA_v2.g25441.t1"/>
    </source>
</evidence>
<dbReference type="AlphaFoldDB" id="A0A914QE27"/>
<accession>A0A914QE27</accession>
<proteinExistence type="predicted"/>
<protein>
    <submittedName>
        <fullName evidence="2">Uncharacterized protein</fullName>
    </submittedName>
</protein>
<evidence type="ECO:0000313" key="1">
    <source>
        <dbReference type="Proteomes" id="UP000887578"/>
    </source>
</evidence>
<name>A0A914QE27_9BILA</name>